<evidence type="ECO:0000256" key="12">
    <source>
        <dbReference type="ARBA" id="ARBA00077227"/>
    </source>
</evidence>
<keyword evidence="9" id="KW-0325">Glycoprotein</keyword>
<dbReference type="Gene3D" id="2.60.40.10">
    <property type="entry name" value="Immunoglobulins"/>
    <property type="match status" value="2"/>
</dbReference>
<dbReference type="Pfam" id="PF21605">
    <property type="entry name" value="CRLF2-like_D2"/>
    <property type="match status" value="1"/>
</dbReference>
<evidence type="ECO:0000259" key="14">
    <source>
        <dbReference type="Pfam" id="PF21605"/>
    </source>
</evidence>
<dbReference type="InterPro" id="IPR013783">
    <property type="entry name" value="Ig-like_fold"/>
</dbReference>
<keyword evidence="8" id="KW-0675">Receptor</keyword>
<dbReference type="GO" id="GO:0004896">
    <property type="term" value="F:cytokine receptor activity"/>
    <property type="evidence" value="ECO:0007669"/>
    <property type="project" value="TreeGrafter"/>
</dbReference>
<evidence type="ECO:0000313" key="16">
    <source>
        <dbReference type="RefSeq" id="XP_030058382.1"/>
    </source>
</evidence>
<evidence type="ECO:0000256" key="11">
    <source>
        <dbReference type="ARBA" id="ARBA00068087"/>
    </source>
</evidence>
<evidence type="ECO:0000256" key="8">
    <source>
        <dbReference type="ARBA" id="ARBA00023170"/>
    </source>
</evidence>
<keyword evidence="6 13" id="KW-0472">Membrane</keyword>
<evidence type="ECO:0000256" key="3">
    <source>
        <dbReference type="ARBA" id="ARBA00022692"/>
    </source>
</evidence>
<dbReference type="SUPFAM" id="SSF49265">
    <property type="entry name" value="Fibronectin type III"/>
    <property type="match status" value="1"/>
</dbReference>
<organism evidence="15 16">
    <name type="scientific">Microcaecilia unicolor</name>
    <dbReference type="NCBI Taxonomy" id="1415580"/>
    <lineage>
        <taxon>Eukaryota</taxon>
        <taxon>Metazoa</taxon>
        <taxon>Chordata</taxon>
        <taxon>Craniata</taxon>
        <taxon>Vertebrata</taxon>
        <taxon>Euteleostomi</taxon>
        <taxon>Amphibia</taxon>
        <taxon>Gymnophiona</taxon>
        <taxon>Siphonopidae</taxon>
        <taxon>Microcaecilia</taxon>
    </lineage>
</organism>
<evidence type="ECO:0000256" key="1">
    <source>
        <dbReference type="ARBA" id="ARBA00004479"/>
    </source>
</evidence>
<dbReference type="InterPro" id="IPR036116">
    <property type="entry name" value="FN3_sf"/>
</dbReference>
<dbReference type="GeneID" id="115469735"/>
<keyword evidence="5 13" id="KW-1133">Transmembrane helix</keyword>
<evidence type="ECO:0000256" key="2">
    <source>
        <dbReference type="ARBA" id="ARBA00008159"/>
    </source>
</evidence>
<evidence type="ECO:0000256" key="6">
    <source>
        <dbReference type="ARBA" id="ARBA00023136"/>
    </source>
</evidence>
<evidence type="ECO:0000313" key="15">
    <source>
        <dbReference type="Proteomes" id="UP000515156"/>
    </source>
</evidence>
<protein>
    <recommendedName>
        <fullName evidence="11">Cytokine receptor-like factor 2</fullName>
    </recommendedName>
    <alternativeName>
        <fullName evidence="12">Thymic stromal lymphopoietin protein receptor</fullName>
    </alternativeName>
</protein>
<dbReference type="GO" id="GO:0009897">
    <property type="term" value="C:external side of plasma membrane"/>
    <property type="evidence" value="ECO:0007669"/>
    <property type="project" value="TreeGrafter"/>
</dbReference>
<dbReference type="PANTHER" id="PTHR23037">
    <property type="entry name" value="CYTOKINE RECEPTOR"/>
    <property type="match status" value="1"/>
</dbReference>
<keyword evidence="4" id="KW-0732">Signal</keyword>
<dbReference type="FunFam" id="2.60.40.10:FF:001547">
    <property type="entry name" value="Cytokine receptor-like factor 2"/>
    <property type="match status" value="1"/>
</dbReference>
<dbReference type="AlphaFoldDB" id="A0A6P7XSI3"/>
<gene>
    <name evidence="16" type="primary">LOC115469735</name>
</gene>
<proteinExistence type="inferred from homology"/>
<feature type="transmembrane region" description="Helical" evidence="13">
    <location>
        <begin position="261"/>
        <end position="281"/>
    </location>
</feature>
<evidence type="ECO:0000256" key="13">
    <source>
        <dbReference type="SAM" id="Phobius"/>
    </source>
</evidence>
<keyword evidence="7" id="KW-1015">Disulfide bond</keyword>
<accession>A0A6P7XSI3</accession>
<dbReference type="InterPro" id="IPR048648">
    <property type="entry name" value="CRLF2-like_D2"/>
</dbReference>
<dbReference type="Proteomes" id="UP000515156">
    <property type="component" value="Chromosome 4"/>
</dbReference>
<keyword evidence="15" id="KW-1185">Reference proteome</keyword>
<reference evidence="16" key="1">
    <citation type="submission" date="2025-08" db="UniProtKB">
        <authorList>
            <consortium name="RefSeq"/>
        </authorList>
    </citation>
    <scope>IDENTIFICATION</scope>
</reference>
<comment type="similarity">
    <text evidence="2">Belongs to the type I cytokine receptor family. Type 5 subfamily.</text>
</comment>
<evidence type="ECO:0000256" key="10">
    <source>
        <dbReference type="ARBA" id="ARBA00058201"/>
    </source>
</evidence>
<dbReference type="RefSeq" id="XP_030058382.1">
    <property type="nucleotide sequence ID" value="XM_030202522.1"/>
</dbReference>
<dbReference type="PANTHER" id="PTHR23037:SF46">
    <property type="entry name" value="INTERLEUKIN 5 RECEPTOR SUBUNIT ALPHA"/>
    <property type="match status" value="1"/>
</dbReference>
<dbReference type="KEGG" id="muo:115469735"/>
<feature type="domain" description="Cytokine receptor-like factor 2-like D2" evidence="14">
    <location>
        <begin position="152"/>
        <end position="245"/>
    </location>
</feature>
<keyword evidence="3 13" id="KW-0812">Transmembrane</keyword>
<dbReference type="OrthoDB" id="8803253at2759"/>
<comment type="function">
    <text evidence="10">Receptor for thymic stromal lymphopoietin (TSLP). Forms a functional complex with TSLP and IL7R which is capable of stimulating cell proliferation through activation of STAT3 and STAT5. Also activates JAK2. Implicated in the development of the hematopoietic system.</text>
</comment>
<evidence type="ECO:0000256" key="5">
    <source>
        <dbReference type="ARBA" id="ARBA00022989"/>
    </source>
</evidence>
<dbReference type="InParanoid" id="A0A6P7XSI3"/>
<sequence length="351" mass="40914">MAAVSGFQVYTVIVFLGEFTTMHDDITMPLEDVIPAIKRGLDVLETWALRFKLKLNRDKTTFLCERGEIEEIIFFILYISGSGLLELFTHTCEIFSTWKKCLNYLLKEDCNIGCHFKNEKPGLMSVSIHDSGVDPERGIFNETLLTFDYEKPNLPENVTVRWENNTVHVTCNKPENSDCYFYELHYKSKFDDHWQSKEMECCTIKESGFDLKKCYSFRVRLKRRPHCSLAVYPGDWSPITFWKNGASTDSCSNDEFLSRNVILIISLVVSLSTFILLYCICKMKRLQEQIMPLIPDPKHSFSDLFHNHNGNFQAWLDESDNVAKQIYIKYLETECIVDEETNEEKEEGRNQ</sequence>
<evidence type="ECO:0000256" key="4">
    <source>
        <dbReference type="ARBA" id="ARBA00022729"/>
    </source>
</evidence>
<evidence type="ECO:0000256" key="9">
    <source>
        <dbReference type="ARBA" id="ARBA00023180"/>
    </source>
</evidence>
<evidence type="ECO:0000256" key="7">
    <source>
        <dbReference type="ARBA" id="ARBA00023157"/>
    </source>
</evidence>
<dbReference type="FunCoup" id="A0A6P7XSI3">
    <property type="interactions" value="285"/>
</dbReference>
<name>A0A6P7XSI3_9AMPH</name>
<comment type="subcellular location">
    <subcellularLocation>
        <location evidence="1">Membrane</location>
        <topology evidence="1">Single-pass type I membrane protein</topology>
    </subcellularLocation>
</comment>